<feature type="region of interest" description="Disordered" evidence="1">
    <location>
        <begin position="1"/>
        <end position="34"/>
    </location>
</feature>
<comment type="caution">
    <text evidence="2">The sequence shown here is derived from an EMBL/GenBank/DDBJ whole genome shotgun (WGS) entry which is preliminary data.</text>
</comment>
<reference evidence="2" key="1">
    <citation type="submission" date="2023-03" db="EMBL/GenBank/DDBJ databases">
        <title>Massive genome expansion in bonnet fungi (Mycena s.s.) driven by repeated elements and novel gene families across ecological guilds.</title>
        <authorList>
            <consortium name="Lawrence Berkeley National Laboratory"/>
            <person name="Harder C.B."/>
            <person name="Miyauchi S."/>
            <person name="Viragh M."/>
            <person name="Kuo A."/>
            <person name="Thoen E."/>
            <person name="Andreopoulos B."/>
            <person name="Lu D."/>
            <person name="Skrede I."/>
            <person name="Drula E."/>
            <person name="Henrissat B."/>
            <person name="Morin E."/>
            <person name="Kohler A."/>
            <person name="Barry K."/>
            <person name="LaButti K."/>
            <person name="Morin E."/>
            <person name="Salamov A."/>
            <person name="Lipzen A."/>
            <person name="Mereny Z."/>
            <person name="Hegedus B."/>
            <person name="Baldrian P."/>
            <person name="Stursova M."/>
            <person name="Weitz H."/>
            <person name="Taylor A."/>
            <person name="Grigoriev I.V."/>
            <person name="Nagy L.G."/>
            <person name="Martin F."/>
            <person name="Kauserud H."/>
        </authorList>
    </citation>
    <scope>NUCLEOTIDE SEQUENCE</scope>
    <source>
        <strain evidence="2">CBHHK067</strain>
    </source>
</reference>
<evidence type="ECO:0000256" key="1">
    <source>
        <dbReference type="SAM" id="MobiDB-lite"/>
    </source>
</evidence>
<accession>A0AAD7FIL6</accession>
<dbReference type="AlphaFoldDB" id="A0AAD7FIL6"/>
<organism evidence="2 3">
    <name type="scientific">Mycena rosella</name>
    <name type="common">Pink bonnet</name>
    <name type="synonym">Agaricus rosellus</name>
    <dbReference type="NCBI Taxonomy" id="1033263"/>
    <lineage>
        <taxon>Eukaryota</taxon>
        <taxon>Fungi</taxon>
        <taxon>Dikarya</taxon>
        <taxon>Basidiomycota</taxon>
        <taxon>Agaricomycotina</taxon>
        <taxon>Agaricomycetes</taxon>
        <taxon>Agaricomycetidae</taxon>
        <taxon>Agaricales</taxon>
        <taxon>Marasmiineae</taxon>
        <taxon>Mycenaceae</taxon>
        <taxon>Mycena</taxon>
    </lineage>
</organism>
<keyword evidence="3" id="KW-1185">Reference proteome</keyword>
<name>A0AAD7FIL6_MYCRO</name>
<sequence>MRCGGGYTHTRKGSGALRGRKERGEGRGQGRGATALGSSFAEAVPWAHACRRAARGWLAAGFSGAPAHMAATNEGAYQRRRGAAKEWRKGVAGKGRRNMCKARMPLARRRSGCGAIRLERCSLMQTVHADGKPRSFSSLRKMSDGGFGRTDIVRNTPVAQTDTSMAPNGGLRVHGPAEERREEGRGSLGMEKCQIIEGAKAHAP</sequence>
<feature type="compositionally biased region" description="Basic and acidic residues" evidence="1">
    <location>
        <begin position="175"/>
        <end position="185"/>
    </location>
</feature>
<feature type="region of interest" description="Disordered" evidence="1">
    <location>
        <begin position="160"/>
        <end position="188"/>
    </location>
</feature>
<dbReference type="EMBL" id="JARKIE010000590">
    <property type="protein sequence ID" value="KAJ7626216.1"/>
    <property type="molecule type" value="Genomic_DNA"/>
</dbReference>
<evidence type="ECO:0000313" key="2">
    <source>
        <dbReference type="EMBL" id="KAJ7626216.1"/>
    </source>
</evidence>
<dbReference type="Proteomes" id="UP001221757">
    <property type="component" value="Unassembled WGS sequence"/>
</dbReference>
<protein>
    <submittedName>
        <fullName evidence="2">Uncharacterized protein</fullName>
    </submittedName>
</protein>
<feature type="region of interest" description="Disordered" evidence="1">
    <location>
        <begin position="133"/>
        <end position="152"/>
    </location>
</feature>
<gene>
    <name evidence="2" type="ORF">B0H17DRAFT_1151079</name>
</gene>
<evidence type="ECO:0000313" key="3">
    <source>
        <dbReference type="Proteomes" id="UP001221757"/>
    </source>
</evidence>
<proteinExistence type="predicted"/>